<keyword evidence="1" id="KW-0812">Transmembrane</keyword>
<gene>
    <name evidence="2" type="ORF">AVDCRST_MAG34-851</name>
</gene>
<feature type="transmembrane region" description="Helical" evidence="1">
    <location>
        <begin position="66"/>
        <end position="86"/>
    </location>
</feature>
<accession>A0A6J4LLQ0</accession>
<sequence>MSSTATGVRRSSLLVDTAVVLGSFLLAAVAVGLLWPQLVDPVTVTRTEAGTVIGEAELAQRFDNDAWYAVLAAAAGLVLGIGLTAWRRTHEVVTVLLVAAAACLAAWVSAAIGTWAGPEDPERILARGAMGVTAPEQVRVDASAAYLVWPTAAVAGALVVLWRPLDRG</sequence>
<feature type="transmembrane region" description="Helical" evidence="1">
    <location>
        <begin position="144"/>
        <end position="162"/>
    </location>
</feature>
<reference evidence="2" key="1">
    <citation type="submission" date="2020-02" db="EMBL/GenBank/DDBJ databases">
        <authorList>
            <person name="Meier V. D."/>
        </authorList>
    </citation>
    <scope>NUCLEOTIDE SEQUENCE</scope>
    <source>
        <strain evidence="2">AVDCRST_MAG34</strain>
    </source>
</reference>
<protein>
    <recommendedName>
        <fullName evidence="3">DUF2567 domain-containing protein</fullName>
    </recommendedName>
</protein>
<feature type="transmembrane region" description="Helical" evidence="1">
    <location>
        <begin position="12"/>
        <end position="35"/>
    </location>
</feature>
<evidence type="ECO:0000313" key="2">
    <source>
        <dbReference type="EMBL" id="CAA9336586.1"/>
    </source>
</evidence>
<organism evidence="2">
    <name type="scientific">uncultured Nocardioidaceae bacterium</name>
    <dbReference type="NCBI Taxonomy" id="253824"/>
    <lineage>
        <taxon>Bacteria</taxon>
        <taxon>Bacillati</taxon>
        <taxon>Actinomycetota</taxon>
        <taxon>Actinomycetes</taxon>
        <taxon>Propionibacteriales</taxon>
        <taxon>Nocardioidaceae</taxon>
        <taxon>environmental samples</taxon>
    </lineage>
</organism>
<evidence type="ECO:0000256" key="1">
    <source>
        <dbReference type="SAM" id="Phobius"/>
    </source>
</evidence>
<proteinExistence type="predicted"/>
<dbReference type="EMBL" id="CADCUI010000014">
    <property type="protein sequence ID" value="CAA9336586.1"/>
    <property type="molecule type" value="Genomic_DNA"/>
</dbReference>
<name>A0A6J4LLQ0_9ACTN</name>
<feature type="transmembrane region" description="Helical" evidence="1">
    <location>
        <begin position="93"/>
        <end position="116"/>
    </location>
</feature>
<keyword evidence="1" id="KW-1133">Transmembrane helix</keyword>
<dbReference type="AlphaFoldDB" id="A0A6J4LLQ0"/>
<keyword evidence="1" id="KW-0472">Membrane</keyword>
<evidence type="ECO:0008006" key="3">
    <source>
        <dbReference type="Google" id="ProtNLM"/>
    </source>
</evidence>